<reference evidence="2 3" key="1">
    <citation type="journal article" date="2014" name="Genome Announc.">
        <title>Draft Genome Sequence of Paenibacillus pini JCM 16418T, Isolated from the Rhizosphere of Pine Tree.</title>
        <authorList>
            <person name="Yuki M."/>
            <person name="Oshima K."/>
            <person name="Suda W."/>
            <person name="Oshida Y."/>
            <person name="Kitamura K."/>
            <person name="Iida Y."/>
            <person name="Hattori M."/>
            <person name="Ohkuma M."/>
        </authorList>
    </citation>
    <scope>NUCLEOTIDE SEQUENCE [LARGE SCALE GENOMIC DNA]</scope>
    <source>
        <strain evidence="2 3">JCM 16418</strain>
    </source>
</reference>
<dbReference type="RefSeq" id="WP_036653565.1">
    <property type="nucleotide sequence ID" value="NZ_BAVZ01000038.1"/>
</dbReference>
<evidence type="ECO:0000313" key="2">
    <source>
        <dbReference type="EMBL" id="GAF10798.1"/>
    </source>
</evidence>
<name>W7YUA8_9BACL</name>
<comment type="caution">
    <text evidence="2">The sequence shown here is derived from an EMBL/GenBank/DDBJ whole genome shotgun (WGS) entry which is preliminary data.</text>
</comment>
<gene>
    <name evidence="2" type="ORF">JCM16418_5020</name>
</gene>
<dbReference type="Pfam" id="PF07659">
    <property type="entry name" value="DUF1599"/>
    <property type="match status" value="1"/>
</dbReference>
<proteinExistence type="predicted"/>
<dbReference type="EMBL" id="BAVZ01000038">
    <property type="protein sequence ID" value="GAF10798.1"/>
    <property type="molecule type" value="Genomic_DNA"/>
</dbReference>
<keyword evidence="3" id="KW-1185">Reference proteome</keyword>
<dbReference type="InterPro" id="IPR011630">
    <property type="entry name" value="DUF1599"/>
</dbReference>
<dbReference type="OrthoDB" id="1708031at2"/>
<sequence>MKTQDEWIQMVGQEVIELLKRKNADYGDAFAKRYEKHGILSAFIRMEDKWLRLDNLLSGHKAKVTDESVYDTVFDFVGYGILTLIELLKERERESE</sequence>
<dbReference type="eggNOG" id="ENOG503316C">
    <property type="taxonomic scope" value="Bacteria"/>
</dbReference>
<dbReference type="AlphaFoldDB" id="W7YUA8"/>
<accession>W7YUA8</accession>
<organism evidence="2 3">
    <name type="scientific">Paenibacillus pini JCM 16418</name>
    <dbReference type="NCBI Taxonomy" id="1236976"/>
    <lineage>
        <taxon>Bacteria</taxon>
        <taxon>Bacillati</taxon>
        <taxon>Bacillota</taxon>
        <taxon>Bacilli</taxon>
        <taxon>Bacillales</taxon>
        <taxon>Paenibacillaceae</taxon>
        <taxon>Paenibacillus</taxon>
    </lineage>
</organism>
<dbReference type="STRING" id="1236976.JCM16418_5020"/>
<protein>
    <recommendedName>
        <fullName evidence="1">Nucleotide modification associated domain-containing protein</fullName>
    </recommendedName>
</protein>
<evidence type="ECO:0000259" key="1">
    <source>
        <dbReference type="Pfam" id="PF07659"/>
    </source>
</evidence>
<feature type="domain" description="Nucleotide modification associated" evidence="1">
    <location>
        <begin position="22"/>
        <end position="87"/>
    </location>
</feature>
<dbReference type="Proteomes" id="UP000019364">
    <property type="component" value="Unassembled WGS sequence"/>
</dbReference>
<evidence type="ECO:0000313" key="3">
    <source>
        <dbReference type="Proteomes" id="UP000019364"/>
    </source>
</evidence>